<feature type="transmembrane region" description="Helical" evidence="1">
    <location>
        <begin position="51"/>
        <end position="74"/>
    </location>
</feature>
<proteinExistence type="predicted"/>
<keyword evidence="1" id="KW-0472">Membrane</keyword>
<name>A0A246HIS3_STEMA</name>
<gene>
    <name evidence="2" type="ORF">CEE60_16745</name>
</gene>
<comment type="caution">
    <text evidence="2">The sequence shown here is derived from an EMBL/GenBank/DDBJ whole genome shotgun (WGS) entry which is preliminary data.</text>
</comment>
<keyword evidence="1" id="KW-1133">Transmembrane helix</keyword>
<accession>A0A246HIS3</accession>
<reference evidence="2 3" key="1">
    <citation type="submission" date="2017-06" db="EMBL/GenBank/DDBJ databases">
        <authorList>
            <person name="Kim H.J."/>
            <person name="Triplett B.A."/>
        </authorList>
    </citation>
    <scope>NUCLEOTIDE SEQUENCE [LARGE SCALE GENOMIC DNA]</scope>
    <source>
        <strain evidence="2 3">13146</strain>
    </source>
</reference>
<protein>
    <submittedName>
        <fullName evidence="2">DUF805 domain-containing protein</fullName>
    </submittedName>
</protein>
<sequence length="124" mass="13585">MSSMFIPFKRYADFQGRSGRKEYWMFYLMLCVVTCVGYLGLLAGASMESNAVTFLFTAVLTVFMLAVLVPQISVTIRRLHDIDKSGWFLLVALIPFVGGLILLVLTLMPGTAGPNRFGAAPAAL</sequence>
<dbReference type="Proteomes" id="UP000198157">
    <property type="component" value="Unassembled WGS sequence"/>
</dbReference>
<dbReference type="AlphaFoldDB" id="A0A246HIS3"/>
<feature type="transmembrane region" description="Helical" evidence="1">
    <location>
        <begin position="24"/>
        <end position="45"/>
    </location>
</feature>
<feature type="transmembrane region" description="Helical" evidence="1">
    <location>
        <begin position="86"/>
        <end position="108"/>
    </location>
</feature>
<dbReference type="EMBL" id="NIVS01000051">
    <property type="protein sequence ID" value="OWQ50514.1"/>
    <property type="molecule type" value="Genomic_DNA"/>
</dbReference>
<dbReference type="InterPro" id="IPR008523">
    <property type="entry name" value="DUF805"/>
</dbReference>
<dbReference type="OrthoDB" id="9812349at2"/>
<evidence type="ECO:0000313" key="3">
    <source>
        <dbReference type="Proteomes" id="UP000198157"/>
    </source>
</evidence>
<dbReference type="GO" id="GO:0005886">
    <property type="term" value="C:plasma membrane"/>
    <property type="evidence" value="ECO:0007669"/>
    <property type="project" value="TreeGrafter"/>
</dbReference>
<dbReference type="Pfam" id="PF05656">
    <property type="entry name" value="DUF805"/>
    <property type="match status" value="1"/>
</dbReference>
<dbReference type="PANTHER" id="PTHR34980">
    <property type="entry name" value="INNER MEMBRANE PROTEIN-RELATED-RELATED"/>
    <property type="match status" value="1"/>
</dbReference>
<keyword evidence="1" id="KW-0812">Transmembrane</keyword>
<organism evidence="2 3">
    <name type="scientific">Stenotrophomonas maltophilia</name>
    <name type="common">Pseudomonas maltophilia</name>
    <name type="synonym">Xanthomonas maltophilia</name>
    <dbReference type="NCBI Taxonomy" id="40324"/>
    <lineage>
        <taxon>Bacteria</taxon>
        <taxon>Pseudomonadati</taxon>
        <taxon>Pseudomonadota</taxon>
        <taxon>Gammaproteobacteria</taxon>
        <taxon>Lysobacterales</taxon>
        <taxon>Lysobacteraceae</taxon>
        <taxon>Stenotrophomonas</taxon>
        <taxon>Stenotrophomonas maltophilia group</taxon>
    </lineage>
</organism>
<evidence type="ECO:0000313" key="2">
    <source>
        <dbReference type="EMBL" id="OWQ50514.1"/>
    </source>
</evidence>
<dbReference type="PANTHER" id="PTHR34980:SF2">
    <property type="entry name" value="INNER MEMBRANE PROTEIN YHAH-RELATED"/>
    <property type="match status" value="1"/>
</dbReference>
<evidence type="ECO:0000256" key="1">
    <source>
        <dbReference type="SAM" id="Phobius"/>
    </source>
</evidence>